<dbReference type="AlphaFoldDB" id="A0A168M1X6"/>
<sequence>MNWEREYTRLSALVGYLLLATQERARQACIIGDPSETDAKP</sequence>
<protein>
    <submittedName>
        <fullName evidence="1">Uncharacterized protein</fullName>
    </submittedName>
</protein>
<gene>
    <name evidence="1" type="ORF">CP97_14750</name>
</gene>
<dbReference type="EMBL" id="CP011310">
    <property type="protein sequence ID" value="ANC50436.1"/>
    <property type="molecule type" value="Genomic_DNA"/>
</dbReference>
<proteinExistence type="predicted"/>
<keyword evidence="2" id="KW-1185">Reference proteome</keyword>
<name>A0A168M1X6_9SPHN</name>
<accession>A0A168M1X6</accession>
<dbReference type="Proteomes" id="UP000059113">
    <property type="component" value="Chromosome"/>
</dbReference>
<evidence type="ECO:0000313" key="1">
    <source>
        <dbReference type="EMBL" id="ANC50436.1"/>
    </source>
</evidence>
<organism evidence="1 2">
    <name type="scientific">Aurantiacibacter atlanticus</name>
    <dbReference type="NCBI Taxonomy" id="1648404"/>
    <lineage>
        <taxon>Bacteria</taxon>
        <taxon>Pseudomonadati</taxon>
        <taxon>Pseudomonadota</taxon>
        <taxon>Alphaproteobacteria</taxon>
        <taxon>Sphingomonadales</taxon>
        <taxon>Erythrobacteraceae</taxon>
        <taxon>Aurantiacibacter</taxon>
    </lineage>
</organism>
<reference evidence="2" key="2">
    <citation type="submission" date="2015-04" db="EMBL/GenBank/DDBJ databases">
        <title>The complete genome sequence of Erythrobacter sp. s21-N3.</title>
        <authorList>
            <person name="Zhuang L."/>
            <person name="Liu Y."/>
            <person name="Shao Z."/>
        </authorList>
    </citation>
    <scope>NUCLEOTIDE SEQUENCE [LARGE SCALE GENOMIC DNA]</scope>
    <source>
        <strain evidence="2">s21-N3</strain>
    </source>
</reference>
<reference evidence="1 2" key="1">
    <citation type="journal article" date="2015" name="Int. J. Syst. Evol. Microbiol.">
        <title>Erythrobacter atlanticus sp. nov., a bacterium from ocean sediment able to degrade polycyclic aromatic hydrocarbons.</title>
        <authorList>
            <person name="Zhuang L."/>
            <person name="Liu Y."/>
            <person name="Wang L."/>
            <person name="Wang W."/>
            <person name="Shao Z."/>
        </authorList>
    </citation>
    <scope>NUCLEOTIDE SEQUENCE [LARGE SCALE GENOMIC DNA]</scope>
    <source>
        <strain evidence="2">s21-N3</strain>
    </source>
</reference>
<dbReference type="KEGG" id="ery:CP97_14750"/>
<evidence type="ECO:0000313" key="2">
    <source>
        <dbReference type="Proteomes" id="UP000059113"/>
    </source>
</evidence>